<dbReference type="Proteomes" id="UP001496674">
    <property type="component" value="Chromosome"/>
</dbReference>
<name>A0ABM8IGP4_9BACE</name>
<protein>
    <recommendedName>
        <fullName evidence="3">Leucine-rich repeat domain-containing protein</fullName>
    </recommendedName>
</protein>
<dbReference type="InterPro" id="IPR032675">
    <property type="entry name" value="LRR_dom_sf"/>
</dbReference>
<proteinExistence type="predicted"/>
<accession>A0ABM8IGP4</accession>
<dbReference type="InterPro" id="IPR026906">
    <property type="entry name" value="LRR_5"/>
</dbReference>
<dbReference type="Pfam" id="PF13306">
    <property type="entry name" value="LRR_5"/>
    <property type="match status" value="3"/>
</dbReference>
<organism evidence="1 2">
    <name type="scientific">Bacteroides sedimenti</name>
    <dbReference type="NCBI Taxonomy" id="2136147"/>
    <lineage>
        <taxon>Bacteria</taxon>
        <taxon>Pseudomonadati</taxon>
        <taxon>Bacteroidota</taxon>
        <taxon>Bacteroidia</taxon>
        <taxon>Bacteroidales</taxon>
        <taxon>Bacteroidaceae</taxon>
        <taxon>Bacteroides</taxon>
    </lineage>
</organism>
<evidence type="ECO:0000313" key="1">
    <source>
        <dbReference type="EMBL" id="BEG98678.1"/>
    </source>
</evidence>
<dbReference type="SUPFAM" id="SSF52058">
    <property type="entry name" value="L domain-like"/>
    <property type="match status" value="1"/>
</dbReference>
<sequence length="419" mass="46071">MGINLSAATIHVQKAGTLSSLISEKDKYKITDLILTGELNGDDILFIREMAGRGGSPEKITEGKLTKLNLEKVSFMKGGCPYYKSGRTCFYSENNKLTDFMFYDLINLTSLTLPSSISSIGSKALYGCKNLTSLSVPNSVVSINYRAFYRCTGLKSVTIGSNVTSIDNSAFLGCDGLVKFDVSNKNRLYRDVRGVLFTKDKSRLVAYPNSRLGSYIIPEGTILIDKFAFAGCSELTTVFIPNSVTNIAQGAFSNCSKLSSVTIGSRVNGIGEGAFYGCAELKEFRVLENNRYYTAIDGVLFSKDETRIILYPNAMSRKYSIPNKVTSIACEAFMGCTGLNSVTIPESMTLIENNAFLCCSEIKEMHCKSSNPPATLENNLSTDFIGIDKELCILYVPKGAKDKYRQAKEWNEFANIIEE</sequence>
<gene>
    <name evidence="1" type="ORF">BSYN_09430</name>
</gene>
<dbReference type="Gene3D" id="3.80.10.10">
    <property type="entry name" value="Ribonuclease Inhibitor"/>
    <property type="match status" value="3"/>
</dbReference>
<dbReference type="PANTHER" id="PTHR45661">
    <property type="entry name" value="SURFACE ANTIGEN"/>
    <property type="match status" value="1"/>
</dbReference>
<keyword evidence="2" id="KW-1185">Reference proteome</keyword>
<evidence type="ECO:0008006" key="3">
    <source>
        <dbReference type="Google" id="ProtNLM"/>
    </source>
</evidence>
<dbReference type="PANTHER" id="PTHR45661:SF3">
    <property type="entry name" value="IG-LIKE DOMAIN-CONTAINING PROTEIN"/>
    <property type="match status" value="1"/>
</dbReference>
<dbReference type="InterPro" id="IPR053139">
    <property type="entry name" value="Surface_bspA-like"/>
</dbReference>
<evidence type="ECO:0000313" key="2">
    <source>
        <dbReference type="Proteomes" id="UP001496674"/>
    </source>
</evidence>
<dbReference type="EMBL" id="AP028055">
    <property type="protein sequence ID" value="BEG98678.1"/>
    <property type="molecule type" value="Genomic_DNA"/>
</dbReference>
<reference evidence="1 2" key="1">
    <citation type="submission" date="2023-04" db="EMBL/GenBank/DDBJ databases">
        <title>Draft genome sequence of acteroides sedimenti strain YN3PY1.</title>
        <authorList>
            <person name="Yoshida N."/>
        </authorList>
    </citation>
    <scope>NUCLEOTIDE SEQUENCE [LARGE SCALE GENOMIC DNA]</scope>
    <source>
        <strain evidence="1 2">YN3PY1</strain>
    </source>
</reference>